<dbReference type="AlphaFoldDB" id="A0A4R8QSJ5"/>
<dbReference type="GO" id="GO:0016705">
    <property type="term" value="F:oxidoreductase activity, acting on paired donors, with incorporation or reduction of molecular oxygen"/>
    <property type="evidence" value="ECO:0007669"/>
    <property type="project" value="InterPro"/>
</dbReference>
<gene>
    <name evidence="3" type="ORF">CCUG63697_04808</name>
    <name evidence="2" type="ORF">EJ571_19880</name>
</gene>
<dbReference type="PANTHER" id="PTHR43244:SF2">
    <property type="entry name" value="CONSERVED HYPOTHETICAL ALANINE AND PROLINE-RICH PROTEIN"/>
    <property type="match status" value="1"/>
</dbReference>
<proteinExistence type="predicted"/>
<evidence type="ECO:0000259" key="1">
    <source>
        <dbReference type="Pfam" id="PF00296"/>
    </source>
</evidence>
<dbReference type="InterPro" id="IPR050564">
    <property type="entry name" value="F420-G6PD/mer"/>
</dbReference>
<comment type="caution">
    <text evidence="3">The sequence shown here is derived from an EMBL/GenBank/DDBJ whole genome shotgun (WGS) entry which is preliminary data.</text>
</comment>
<evidence type="ECO:0000313" key="2">
    <source>
        <dbReference type="EMBL" id="TDH18861.1"/>
    </source>
</evidence>
<dbReference type="Gene3D" id="3.20.20.30">
    <property type="entry name" value="Luciferase-like domain"/>
    <property type="match status" value="1"/>
</dbReference>
<reference evidence="4 5" key="2">
    <citation type="journal article" date="2019" name="Sci. Rep.">
        <title>Extended insight into the Mycobacterium chelonae-abscessus complex through whole genome sequencing of Mycobacterium salmoniphilum outbreak and Mycobacterium salmoniphilum-like strains.</title>
        <authorList>
            <person name="Behra P.R.K."/>
            <person name="Das S."/>
            <person name="Pettersson B.M.F."/>
            <person name="Shirreff L."/>
            <person name="DuCote T."/>
            <person name="Jacobsson K.G."/>
            <person name="Ennis D.G."/>
            <person name="Kirsebom L.A."/>
        </authorList>
    </citation>
    <scope>NUCLEOTIDE SEQUENCE [LARGE SCALE GENOMIC DNA]</scope>
    <source>
        <strain evidence="3 4">CCUG 63697</strain>
        <strain evidence="2 5">DSM 45524</strain>
    </source>
</reference>
<organism evidence="3 4">
    <name type="scientific">Mycobacteroides franklinii</name>
    <dbReference type="NCBI Taxonomy" id="948102"/>
    <lineage>
        <taxon>Bacteria</taxon>
        <taxon>Bacillati</taxon>
        <taxon>Actinomycetota</taxon>
        <taxon>Actinomycetes</taxon>
        <taxon>Mycobacteriales</taxon>
        <taxon>Mycobacteriaceae</taxon>
        <taxon>Mycobacteroides</taxon>
    </lineage>
</organism>
<dbReference type="NCBIfam" id="TIGR03620">
    <property type="entry name" value="F420_MSMEG_4141"/>
    <property type="match status" value="1"/>
</dbReference>
<dbReference type="InterPro" id="IPR011251">
    <property type="entry name" value="Luciferase-like_dom"/>
</dbReference>
<dbReference type="EMBL" id="RXLR01000019">
    <property type="protein sequence ID" value="TDH18861.1"/>
    <property type="molecule type" value="Genomic_DNA"/>
</dbReference>
<dbReference type="PANTHER" id="PTHR43244">
    <property type="match status" value="1"/>
</dbReference>
<sequence length="301" mass="31609">MSDAIRSARRALGSVGAFLPAPFTSMPSAGEQRAAAVRMEAAGYRTVWVNEPVGGKDALVQAGILLAATEHLTIATGIANVWARAAVTAHGGAAMLTQAYPNRFVLGLGPGYPAQAELVGRQFDSAIGVMRDYLARMDEPNPIPAVDVRYPRIIAANGPKMIALARDAADGAMPAGRPPEFTAQTRRALGPDKLLVVGMDVIAAEDGADTKNLARKTVSIRLELPGVRDGLKRLGYTDEDLSGMGDRLVSDLVGYGSPADVAALVDRHLRAGADHVVLMPGDTGLDMGVRHFERLAPAVLS</sequence>
<dbReference type="InterPro" id="IPR019922">
    <property type="entry name" value="Lucif-like_OxRdatse_MSMEG_4141"/>
</dbReference>
<feature type="domain" description="Luciferase-like" evidence="1">
    <location>
        <begin position="26"/>
        <end position="274"/>
    </location>
</feature>
<evidence type="ECO:0000313" key="5">
    <source>
        <dbReference type="Proteomes" id="UP000295627"/>
    </source>
</evidence>
<dbReference type="RefSeq" id="WP_078334095.1">
    <property type="nucleotide sequence ID" value="NZ_MAFQ01000006.1"/>
</dbReference>
<dbReference type="InterPro" id="IPR036661">
    <property type="entry name" value="Luciferase-like_sf"/>
</dbReference>
<evidence type="ECO:0000313" key="3">
    <source>
        <dbReference type="EMBL" id="TDZ47032.1"/>
    </source>
</evidence>
<keyword evidence="4" id="KW-1185">Reference proteome</keyword>
<reference evidence="2" key="1">
    <citation type="submission" date="2018-12" db="EMBL/GenBank/DDBJ databases">
        <authorList>
            <person name="Behra P.R.K."/>
            <person name="Das S."/>
            <person name="Pettersson B.M.F."/>
            <person name="Shirreff L."/>
            <person name="Ducote T."/>
            <person name="Jacobsson K.-G."/>
            <person name="Ennis D.G."/>
            <person name="Kirsebom L.A."/>
        </authorList>
    </citation>
    <scope>NUCLEOTIDE SEQUENCE</scope>
    <source>
        <strain evidence="2">DSM 45524</strain>
    </source>
</reference>
<dbReference type="Proteomes" id="UP000295627">
    <property type="component" value="Unassembled WGS sequence"/>
</dbReference>
<accession>A0A4R8QSJ5</accession>
<protein>
    <submittedName>
        <fullName evidence="3">Methylenetetrahydromethanopterin reductase</fullName>
    </submittedName>
    <submittedName>
        <fullName evidence="2">TIGR03620 family F420-dependent LLM class oxidoreductase</fullName>
    </submittedName>
</protein>
<dbReference type="EMBL" id="PECC01000036">
    <property type="protein sequence ID" value="TDZ47032.1"/>
    <property type="molecule type" value="Genomic_DNA"/>
</dbReference>
<dbReference type="Pfam" id="PF00296">
    <property type="entry name" value="Bac_luciferase"/>
    <property type="match status" value="1"/>
</dbReference>
<name>A0A4R8QSJ5_9MYCO</name>
<dbReference type="SUPFAM" id="SSF51679">
    <property type="entry name" value="Bacterial luciferase-like"/>
    <property type="match status" value="1"/>
</dbReference>
<dbReference type="Proteomes" id="UP000295165">
    <property type="component" value="Unassembled WGS sequence"/>
</dbReference>
<evidence type="ECO:0000313" key="4">
    <source>
        <dbReference type="Proteomes" id="UP000295165"/>
    </source>
</evidence>